<reference evidence="3" key="1">
    <citation type="submission" date="2022-11" db="UniProtKB">
        <authorList>
            <consortium name="WormBaseParasite"/>
        </authorList>
    </citation>
    <scope>IDENTIFICATION</scope>
</reference>
<proteinExistence type="predicted"/>
<keyword evidence="2" id="KW-1185">Reference proteome</keyword>
<accession>A0A914BXQ1</accession>
<sequence>MFDLILCLLSSLYVIEASLFCPYTKYPTADADFRTMTIQIKERAEQEAMYRISDDEFDQGFVANSTSFRLFTSTDNTDCPAKACLTEISAAEPKHHGSILYHTSVLGKVIPPGFQAIDASRRVYCVVFEGDCGATIPIYRYYRITSQGILIPPGFQAIDASRRVYCVVFEGDCGATIPIYRYYRITSQGIYHAYTTDGHKQLSNYTSEPTPLCYAWPTQRVQESTISSIVTPEVHAPTTILVKENLISVSEETCSHPSSELPSSDAMKALHVYDNHRGGPMRDHYYTTRTIDTGDVKNLNSVYYNYTLTNDIGAIVVDEKASRCECLIKLTQMLEYSEGIIRMLDHKLLIQDEETPSARLINQTSTGEDLFCVKEEGACGATLPLRKYFHIGDLDTIYTVNSTETPLFTVPTPAGVLCYIWNIEEVSNSSSTSETEPTLLRAGYTIDPKNNSLNN</sequence>
<feature type="signal peptide" evidence="1">
    <location>
        <begin position="1"/>
        <end position="17"/>
    </location>
</feature>
<dbReference type="Proteomes" id="UP000887540">
    <property type="component" value="Unplaced"/>
</dbReference>
<name>A0A914BXQ1_9BILA</name>
<protein>
    <submittedName>
        <fullName evidence="3">Uncharacterized protein</fullName>
    </submittedName>
</protein>
<evidence type="ECO:0000313" key="2">
    <source>
        <dbReference type="Proteomes" id="UP000887540"/>
    </source>
</evidence>
<evidence type="ECO:0000256" key="1">
    <source>
        <dbReference type="SAM" id="SignalP"/>
    </source>
</evidence>
<evidence type="ECO:0000313" key="3">
    <source>
        <dbReference type="WBParaSite" id="ACRNAN_Path_1235.g4831.t3"/>
    </source>
</evidence>
<feature type="chain" id="PRO_5037942549" evidence="1">
    <location>
        <begin position="18"/>
        <end position="455"/>
    </location>
</feature>
<organism evidence="2 3">
    <name type="scientific">Acrobeloides nanus</name>
    <dbReference type="NCBI Taxonomy" id="290746"/>
    <lineage>
        <taxon>Eukaryota</taxon>
        <taxon>Metazoa</taxon>
        <taxon>Ecdysozoa</taxon>
        <taxon>Nematoda</taxon>
        <taxon>Chromadorea</taxon>
        <taxon>Rhabditida</taxon>
        <taxon>Tylenchina</taxon>
        <taxon>Cephalobomorpha</taxon>
        <taxon>Cephaloboidea</taxon>
        <taxon>Cephalobidae</taxon>
        <taxon>Acrobeloides</taxon>
    </lineage>
</organism>
<keyword evidence="1" id="KW-0732">Signal</keyword>
<dbReference type="AlphaFoldDB" id="A0A914BXQ1"/>
<dbReference type="WBParaSite" id="ACRNAN_Path_1235.g4831.t3">
    <property type="protein sequence ID" value="ACRNAN_Path_1235.g4831.t3"/>
    <property type="gene ID" value="ACRNAN_Path_1235.g4831"/>
</dbReference>